<dbReference type="Proteomes" id="UP000095464">
    <property type="component" value="Unassembled WGS sequence"/>
</dbReference>
<feature type="transmembrane region" description="Helical" evidence="1">
    <location>
        <begin position="32"/>
        <end position="52"/>
    </location>
</feature>
<organism evidence="2 3">
    <name type="scientific">Staphylococcus equorum</name>
    <dbReference type="NCBI Taxonomy" id="246432"/>
    <lineage>
        <taxon>Bacteria</taxon>
        <taxon>Bacillati</taxon>
        <taxon>Bacillota</taxon>
        <taxon>Bacilli</taxon>
        <taxon>Bacillales</taxon>
        <taxon>Staphylococcaceae</taxon>
        <taxon>Staphylococcus</taxon>
    </lineage>
</organism>
<keyword evidence="1" id="KW-0472">Membrane</keyword>
<accession>A0AAP7LSB6</accession>
<comment type="caution">
    <text evidence="2">The sequence shown here is derived from an EMBL/GenBank/DDBJ whole genome shotgun (WGS) entry which is preliminary data.</text>
</comment>
<evidence type="ECO:0000313" key="3">
    <source>
        <dbReference type="Proteomes" id="UP000095464"/>
    </source>
</evidence>
<proteinExistence type="predicted"/>
<keyword evidence="1" id="KW-0812">Transmembrane</keyword>
<evidence type="ECO:0000313" key="2">
    <source>
        <dbReference type="EMBL" id="OEK49572.1"/>
    </source>
</evidence>
<feature type="transmembrane region" description="Helical" evidence="1">
    <location>
        <begin position="7"/>
        <end position="26"/>
    </location>
</feature>
<evidence type="ECO:0000256" key="1">
    <source>
        <dbReference type="SAM" id="Phobius"/>
    </source>
</evidence>
<keyword evidence="1" id="KW-1133">Transmembrane helix</keyword>
<protein>
    <submittedName>
        <fullName evidence="2">Uncharacterized protein</fullName>
    </submittedName>
</protein>
<reference evidence="3" key="1">
    <citation type="submission" date="2015-11" db="EMBL/GenBank/DDBJ databases">
        <title>Genomic diversity of Staphylococcus saprophyticus strains from urinary tract infections, animal surfaces, and fermented foods.</title>
        <authorList>
            <person name="Wolfe B.E."/>
        </authorList>
    </citation>
    <scope>NUCLEOTIDE SEQUENCE [LARGE SCALE GENOMIC DNA]</scope>
    <source>
        <strain evidence="3">738_7</strain>
    </source>
</reference>
<sequence length="63" mass="7818">MNLLKYFIFNLIVFFIIFSILLLIFINEYNIIKTILTTILFAFIMTVYKYAVNQYKKKRKRRR</sequence>
<name>A0AAP7LSB6_9STAP</name>
<gene>
    <name evidence="2" type="ORF">ASS94_15265</name>
</gene>
<dbReference type="AlphaFoldDB" id="A0AAP7LSB6"/>
<dbReference type="EMBL" id="LNPX01000098">
    <property type="protein sequence ID" value="OEK49572.1"/>
    <property type="molecule type" value="Genomic_DNA"/>
</dbReference>